<name>A0ACC6RGY1_9BURK</name>
<keyword evidence="2" id="KW-1185">Reference proteome</keyword>
<comment type="caution">
    <text evidence="1">The sequence shown here is derived from an EMBL/GenBank/DDBJ whole genome shotgun (WGS) entry which is preliminary data.</text>
</comment>
<proteinExistence type="predicted"/>
<dbReference type="Proteomes" id="UP001392318">
    <property type="component" value="Unassembled WGS sequence"/>
</dbReference>
<evidence type="ECO:0000313" key="1">
    <source>
        <dbReference type="EMBL" id="MEM5400807.1"/>
    </source>
</evidence>
<gene>
    <name evidence="1" type="ORF">VSR83_12010</name>
</gene>
<reference evidence="1" key="1">
    <citation type="submission" date="2024-01" db="EMBL/GenBank/DDBJ databases">
        <title>The diversity of rhizobia nodulating Mimosa spp. in eleven states of Brazil covering several biomes is determined by host plant, location, and edaphic factors.</title>
        <authorList>
            <person name="Rouws L."/>
            <person name="Barauna A."/>
            <person name="Beukes C."/>
            <person name="De Faria S.M."/>
            <person name="Gross E."/>
            <person name="Dos Reis Junior F.B."/>
            <person name="Simon M."/>
            <person name="Maluk M."/>
            <person name="Odee D.W."/>
            <person name="Kenicer G."/>
            <person name="Young J.P.W."/>
            <person name="Reis V.M."/>
            <person name="Zilli J."/>
            <person name="James E.K."/>
        </authorList>
    </citation>
    <scope>NUCLEOTIDE SEQUENCE</scope>
    <source>
        <strain evidence="1">JPY452</strain>
    </source>
</reference>
<protein>
    <submittedName>
        <fullName evidence="1">Uncharacterized protein</fullName>
    </submittedName>
</protein>
<sequence length="63" mass="7214">MTDEEVEEEWLRTATAGRLLGATAGVYAAWLDEDIFPVARKRELMKVFQKMLAEAELRGSWRA</sequence>
<evidence type="ECO:0000313" key="2">
    <source>
        <dbReference type="Proteomes" id="UP001392318"/>
    </source>
</evidence>
<accession>A0ACC6RGY1</accession>
<organism evidence="1 2">
    <name type="scientific">Paraburkholderia unamae</name>
    <dbReference type="NCBI Taxonomy" id="219649"/>
    <lineage>
        <taxon>Bacteria</taxon>
        <taxon>Pseudomonadati</taxon>
        <taxon>Pseudomonadota</taxon>
        <taxon>Betaproteobacteria</taxon>
        <taxon>Burkholderiales</taxon>
        <taxon>Burkholderiaceae</taxon>
        <taxon>Paraburkholderia</taxon>
    </lineage>
</organism>
<dbReference type="EMBL" id="JAYMRU010000007">
    <property type="protein sequence ID" value="MEM5400807.1"/>
    <property type="molecule type" value="Genomic_DNA"/>
</dbReference>